<dbReference type="PROSITE" id="PS50851">
    <property type="entry name" value="CHEW"/>
    <property type="match status" value="1"/>
</dbReference>
<dbReference type="AlphaFoldDB" id="A0A8A4TQ48"/>
<organism evidence="3 4">
    <name type="scientific">Sulfidibacter corallicola</name>
    <dbReference type="NCBI Taxonomy" id="2818388"/>
    <lineage>
        <taxon>Bacteria</taxon>
        <taxon>Pseudomonadati</taxon>
        <taxon>Acidobacteriota</taxon>
        <taxon>Holophagae</taxon>
        <taxon>Acanthopleuribacterales</taxon>
        <taxon>Acanthopleuribacteraceae</taxon>
        <taxon>Sulfidibacter</taxon>
    </lineage>
</organism>
<dbReference type="SMART" id="SM00260">
    <property type="entry name" value="CheW"/>
    <property type="match status" value="1"/>
</dbReference>
<gene>
    <name evidence="3" type="ORF">J3U87_01450</name>
</gene>
<dbReference type="EMBL" id="CP071793">
    <property type="protein sequence ID" value="QTD51108.1"/>
    <property type="molecule type" value="Genomic_DNA"/>
</dbReference>
<evidence type="ECO:0000313" key="3">
    <source>
        <dbReference type="EMBL" id="QTD51108.1"/>
    </source>
</evidence>
<accession>A0A8A4TQ48</accession>
<dbReference type="RefSeq" id="WP_237381240.1">
    <property type="nucleotide sequence ID" value="NZ_CP071793.1"/>
</dbReference>
<evidence type="ECO:0000259" key="2">
    <source>
        <dbReference type="PROSITE" id="PS50851"/>
    </source>
</evidence>
<protein>
    <submittedName>
        <fullName evidence="3">Chemotaxis protein CheW</fullName>
    </submittedName>
</protein>
<keyword evidence="4" id="KW-1185">Reference proteome</keyword>
<reference evidence="3" key="1">
    <citation type="submission" date="2021-03" db="EMBL/GenBank/DDBJ databases">
        <title>Acanthopleuribacteraceae sp. M133.</title>
        <authorList>
            <person name="Wang G."/>
        </authorList>
    </citation>
    <scope>NUCLEOTIDE SEQUENCE</scope>
    <source>
        <strain evidence="3">M133</strain>
    </source>
</reference>
<dbReference type="KEGG" id="scor:J3U87_01450"/>
<feature type="domain" description="CheW-like" evidence="2">
    <location>
        <begin position="81"/>
        <end position="238"/>
    </location>
</feature>
<evidence type="ECO:0000313" key="4">
    <source>
        <dbReference type="Proteomes" id="UP000663929"/>
    </source>
</evidence>
<dbReference type="InterPro" id="IPR002545">
    <property type="entry name" value="CheW-lke_dom"/>
</dbReference>
<dbReference type="Gene3D" id="2.30.30.40">
    <property type="entry name" value="SH3 Domains"/>
    <property type="match status" value="1"/>
</dbReference>
<feature type="region of interest" description="Disordered" evidence="1">
    <location>
        <begin position="57"/>
        <end position="81"/>
    </location>
</feature>
<evidence type="ECO:0000256" key="1">
    <source>
        <dbReference type="SAM" id="MobiDB-lite"/>
    </source>
</evidence>
<dbReference type="GO" id="GO:0007165">
    <property type="term" value="P:signal transduction"/>
    <property type="evidence" value="ECO:0007669"/>
    <property type="project" value="InterPro"/>
</dbReference>
<sequence>MSRFISNPELPETTVVDDCWSRIGSSGDSSCPLLAEVIHCRNCAVFARAARAFFERPLADQPPQQRAEAPSPLETAPAPETESGVVFRVGNALFAMETSALLEVTRPASIRRIPRRPDSALKGLVNIHGQIEVAISLADLFQIDPTATTPEPRRRKVYPRLMVTRWQGRKWVFPVDEVLGIQAFEKTAPETTDAARTRPRVESGFSEIVTPYLSDVYELDASPVGFLNAPTLFDGIEKRLLS</sequence>
<dbReference type="Gene3D" id="2.40.50.180">
    <property type="entry name" value="CheA-289, Domain 4"/>
    <property type="match status" value="1"/>
</dbReference>
<name>A0A8A4TQ48_SULCO</name>
<dbReference type="Proteomes" id="UP000663929">
    <property type="component" value="Chromosome"/>
</dbReference>
<dbReference type="Pfam" id="PF01584">
    <property type="entry name" value="CheW"/>
    <property type="match status" value="1"/>
</dbReference>
<dbReference type="SUPFAM" id="SSF50341">
    <property type="entry name" value="CheW-like"/>
    <property type="match status" value="1"/>
</dbReference>
<proteinExistence type="predicted"/>
<dbReference type="InterPro" id="IPR036061">
    <property type="entry name" value="CheW-like_dom_sf"/>
</dbReference>
<dbReference type="GO" id="GO:0006935">
    <property type="term" value="P:chemotaxis"/>
    <property type="evidence" value="ECO:0007669"/>
    <property type="project" value="InterPro"/>
</dbReference>